<evidence type="ECO:0000313" key="1">
    <source>
        <dbReference type="EMBL" id="MFC3986593.1"/>
    </source>
</evidence>
<evidence type="ECO:0008006" key="3">
    <source>
        <dbReference type="Google" id="ProtNLM"/>
    </source>
</evidence>
<dbReference type="PROSITE" id="PS51257">
    <property type="entry name" value="PROKAR_LIPOPROTEIN"/>
    <property type="match status" value="1"/>
</dbReference>
<proteinExistence type="predicted"/>
<sequence>MSLKKRFTAAGAVLFGLVVAGTVSLAGCGIDPRVRLEHPAGQETGRSTSSTAPAQTAVAVPSDLDGLRVLREDPRLGTKTTSAIRRCEGGRFPVYSEEISLSGQSEGVHLMAVTVYTCPGRSCGYEGTRGTYVYRLEQGRPGERVYAHQGAGSRVEVRDAALVLIRPDYLPGDDASCPTTTRATPLRWNGRTLVLDGA</sequence>
<dbReference type="EMBL" id="JBHSBC010000058">
    <property type="protein sequence ID" value="MFC3986593.1"/>
    <property type="molecule type" value="Genomic_DNA"/>
</dbReference>
<dbReference type="Proteomes" id="UP001595698">
    <property type="component" value="Unassembled WGS sequence"/>
</dbReference>
<organism evidence="1 2">
    <name type="scientific">Streptosporangium jomthongense</name>
    <dbReference type="NCBI Taxonomy" id="1193683"/>
    <lineage>
        <taxon>Bacteria</taxon>
        <taxon>Bacillati</taxon>
        <taxon>Actinomycetota</taxon>
        <taxon>Actinomycetes</taxon>
        <taxon>Streptosporangiales</taxon>
        <taxon>Streptosporangiaceae</taxon>
        <taxon>Streptosporangium</taxon>
    </lineage>
</organism>
<name>A0ABV8FD06_9ACTN</name>
<reference evidence="2" key="1">
    <citation type="journal article" date="2019" name="Int. J. Syst. Evol. Microbiol.">
        <title>The Global Catalogue of Microorganisms (GCM) 10K type strain sequencing project: providing services to taxonomists for standard genome sequencing and annotation.</title>
        <authorList>
            <consortium name="The Broad Institute Genomics Platform"/>
            <consortium name="The Broad Institute Genome Sequencing Center for Infectious Disease"/>
            <person name="Wu L."/>
            <person name="Ma J."/>
        </authorList>
    </citation>
    <scope>NUCLEOTIDE SEQUENCE [LARGE SCALE GENOMIC DNA]</scope>
    <source>
        <strain evidence="2">TBRC 7912</strain>
    </source>
</reference>
<accession>A0ABV8FD06</accession>
<evidence type="ECO:0000313" key="2">
    <source>
        <dbReference type="Proteomes" id="UP001595698"/>
    </source>
</evidence>
<gene>
    <name evidence="1" type="ORF">ACFOYY_41130</name>
</gene>
<comment type="caution">
    <text evidence="1">The sequence shown here is derived from an EMBL/GenBank/DDBJ whole genome shotgun (WGS) entry which is preliminary data.</text>
</comment>
<dbReference type="RefSeq" id="WP_352012144.1">
    <property type="nucleotide sequence ID" value="NZ_JBHSBC010000058.1"/>
</dbReference>
<keyword evidence="2" id="KW-1185">Reference proteome</keyword>
<protein>
    <recommendedName>
        <fullName evidence="3">Lipoprotein</fullName>
    </recommendedName>
</protein>